<sequence>MAECRRELLQWWESTTLSGCNLTLKWGYWRRNTTPRGREVRVKAELCREGESCAGCAGNVELCKGDDENSVGGETQRKQAGRGACLQAGLEA</sequence>
<evidence type="ECO:0000313" key="2">
    <source>
        <dbReference type="Proteomes" id="UP000886520"/>
    </source>
</evidence>
<organism evidence="1 2">
    <name type="scientific">Adiantum capillus-veneris</name>
    <name type="common">Maidenhair fern</name>
    <dbReference type="NCBI Taxonomy" id="13818"/>
    <lineage>
        <taxon>Eukaryota</taxon>
        <taxon>Viridiplantae</taxon>
        <taxon>Streptophyta</taxon>
        <taxon>Embryophyta</taxon>
        <taxon>Tracheophyta</taxon>
        <taxon>Polypodiopsida</taxon>
        <taxon>Polypodiidae</taxon>
        <taxon>Polypodiales</taxon>
        <taxon>Pteridineae</taxon>
        <taxon>Pteridaceae</taxon>
        <taxon>Vittarioideae</taxon>
        <taxon>Adiantum</taxon>
    </lineage>
</organism>
<protein>
    <submittedName>
        <fullName evidence="1">Uncharacterized protein</fullName>
    </submittedName>
</protein>
<keyword evidence="2" id="KW-1185">Reference proteome</keyword>
<dbReference type="EMBL" id="JABFUD020000005">
    <property type="protein sequence ID" value="KAI5079329.1"/>
    <property type="molecule type" value="Genomic_DNA"/>
</dbReference>
<dbReference type="Proteomes" id="UP000886520">
    <property type="component" value="Chromosome 5"/>
</dbReference>
<accession>A0A9D4ZKZ4</accession>
<dbReference type="AlphaFoldDB" id="A0A9D4ZKZ4"/>
<reference evidence="1 2" key="1">
    <citation type="submission" date="2021-01" db="EMBL/GenBank/DDBJ databases">
        <title>Adiantum capillus-veneris genome.</title>
        <authorList>
            <person name="Fang Y."/>
            <person name="Liao Q."/>
        </authorList>
    </citation>
    <scope>NUCLEOTIDE SEQUENCE [LARGE SCALE GENOMIC DNA]</scope>
    <source>
        <strain evidence="1">H3</strain>
        <tissue evidence="1">Leaf</tissue>
    </source>
</reference>
<comment type="caution">
    <text evidence="1">The sequence shown here is derived from an EMBL/GenBank/DDBJ whole genome shotgun (WGS) entry which is preliminary data.</text>
</comment>
<proteinExistence type="predicted"/>
<name>A0A9D4ZKZ4_ADICA</name>
<gene>
    <name evidence="1" type="ORF">GOP47_0004808</name>
</gene>
<evidence type="ECO:0000313" key="1">
    <source>
        <dbReference type="EMBL" id="KAI5079329.1"/>
    </source>
</evidence>